<organism evidence="12 13">
    <name type="scientific">Gloeophyllum trabeum (strain ATCC 11539 / FP-39264 / Madison 617)</name>
    <name type="common">Brown rot fungus</name>
    <dbReference type="NCBI Taxonomy" id="670483"/>
    <lineage>
        <taxon>Eukaryota</taxon>
        <taxon>Fungi</taxon>
        <taxon>Dikarya</taxon>
        <taxon>Basidiomycota</taxon>
        <taxon>Agaricomycotina</taxon>
        <taxon>Agaricomycetes</taxon>
        <taxon>Gloeophyllales</taxon>
        <taxon>Gloeophyllaceae</taxon>
        <taxon>Gloeophyllum</taxon>
    </lineage>
</organism>
<accession>S7RT62</accession>
<evidence type="ECO:0000259" key="11">
    <source>
        <dbReference type="Pfam" id="PF16686"/>
    </source>
</evidence>
<dbReference type="Pfam" id="PF02765">
    <property type="entry name" value="POT1"/>
    <property type="match status" value="1"/>
</dbReference>
<dbReference type="PANTHER" id="PTHR14513">
    <property type="entry name" value="PROTECTION OF TELOMERES 1"/>
    <property type="match status" value="1"/>
</dbReference>
<dbReference type="AlphaFoldDB" id="S7RT62"/>
<gene>
    <name evidence="12" type="ORF">GLOTRDRAFT_119853</name>
</gene>
<dbReference type="Proteomes" id="UP000030669">
    <property type="component" value="Unassembled WGS sequence"/>
</dbReference>
<dbReference type="RefSeq" id="XP_007863214.1">
    <property type="nucleotide sequence ID" value="XM_007865023.1"/>
</dbReference>
<sequence>MERESERAAKRRRLDDVSDSDGTDLFDPSHLVTAGNVQNGEAEAKSPNYIQGCVVMRWASTRRIRLSKDYGNGIAVEIQLNGPCAELWDSFGFDIGDVLEVSLEGASIEKTKSAGILYLVYNEGIALKYLTRSKKPAENGRIINSWNAIQRPSQERASPDPDDWFSTPIKGLRKRSKFTNEEKEKISPSYEGVEGPPATHALPDAAMDNNSLVLSVPLEPELKSLIPESANNSAKNVPPTVGEEPVPAATTPCETIEGTQMDMYHMPMRHPTAQRSLKASVAPEVQDVPKDFTEETRTETKKEKRARIRREKQALKGQQASEAPGTPEMHTVADPLILPVAPSVQETPQPAAVVPKAEASRPSPVVFAPAKTEDPALELKAGLRASTDYYIPLAMARSHYEFSTIAVVTYASNPERKGGGDWMICISLIDPSNFEHESGYGFGEKDGFKINCFTQKYQEWLPRPQRGDVVVLRKVKRCIWQGNVTGTGYHDKLRWAIYSPSLGRTHHGELGSAPRAAALDGGFGADFSPFWEPEEDELQYCIRLADWWQALQKERLKQLGTIHHISAPPRCSGGQGKQHRLICECRPDMEPAGFFNCTVEIVFLYLSDNDGPHSLYVTDYTKNAAPMPFNTAWCRAEFAEYVLKIEIWDAAKELCKNMQAGEYYSLGNIKFRSGSSGYYEGKANNVKCVKLHAEDEAAKEHPHLQALLRRKKEWEDKNASKSDFEHTLIEEIQRDRFIDCTVEVLHVVHKGDPSYLYVTDYTSNNSLPLQDASWVEGLENCVLLIRLYGKQAEDAKALEVGCYYNIRSLQVKRRSSEDGFQGRIGGEGRHFFKLRADRTDNPQLQALLGRKQAWQNQKNQLPWMQTVKANSEDRRPPTNTDERSGKDVSGSVTIQTTDLRRKGYSTLEEIRTSTDSPKKWKVFARIVDFFPLTLPECFFLRCTRCKRNLPANRKGCLECEDDGVDDPVCCFVRLFFRLQDPEGTELDVSACDPDCTLWKDFQPADPCDDEGILEDFQSRLRPFLGNLFEVHSGIEENVRIEPETSFLSCTVYSWPLGDDSGSKGYAIMDVDDLEKP</sequence>
<comment type="similarity">
    <text evidence="3">Belongs to the telombin family.</text>
</comment>
<dbReference type="Pfam" id="PF16686">
    <property type="entry name" value="POT1PC"/>
    <property type="match status" value="2"/>
</dbReference>
<dbReference type="STRING" id="670483.S7RT62"/>
<keyword evidence="7" id="KW-0238">DNA-binding</keyword>
<feature type="compositionally biased region" description="Basic and acidic residues" evidence="9">
    <location>
        <begin position="870"/>
        <end position="886"/>
    </location>
</feature>
<keyword evidence="5" id="KW-0158">Chromosome</keyword>
<dbReference type="GeneID" id="19300588"/>
<feature type="domain" description="Protection of telomeres protein 1 ssDNA-binding" evidence="11">
    <location>
        <begin position="728"/>
        <end position="856"/>
    </location>
</feature>
<keyword evidence="6" id="KW-0779">Telomere</keyword>
<proteinExistence type="inferred from homology"/>
<evidence type="ECO:0000259" key="10">
    <source>
        <dbReference type="Pfam" id="PF02765"/>
    </source>
</evidence>
<evidence type="ECO:0000256" key="2">
    <source>
        <dbReference type="ARBA" id="ARBA00004574"/>
    </source>
</evidence>
<dbReference type="InterPro" id="IPR012340">
    <property type="entry name" value="NA-bd_OB-fold"/>
</dbReference>
<feature type="region of interest" description="Disordered" evidence="9">
    <location>
        <begin position="867"/>
        <end position="890"/>
    </location>
</feature>
<dbReference type="SUPFAM" id="SSF50249">
    <property type="entry name" value="Nucleic acid-binding proteins"/>
    <property type="match status" value="3"/>
</dbReference>
<evidence type="ECO:0000256" key="4">
    <source>
        <dbReference type="ARBA" id="ARBA00015253"/>
    </source>
</evidence>
<feature type="region of interest" description="Disordered" evidence="9">
    <location>
        <begin position="1"/>
        <end position="28"/>
    </location>
</feature>
<evidence type="ECO:0000256" key="6">
    <source>
        <dbReference type="ARBA" id="ARBA00022895"/>
    </source>
</evidence>
<feature type="region of interest" description="Disordered" evidence="9">
    <location>
        <begin position="230"/>
        <end position="249"/>
    </location>
</feature>
<feature type="domain" description="Telomeric single stranded DNA binding POT1/Cdc13" evidence="10">
    <location>
        <begin position="390"/>
        <end position="512"/>
    </location>
</feature>
<feature type="region of interest" description="Disordered" evidence="9">
    <location>
        <begin position="274"/>
        <end position="330"/>
    </location>
</feature>
<reference evidence="12 13" key="1">
    <citation type="journal article" date="2012" name="Science">
        <title>The Paleozoic origin of enzymatic lignin decomposition reconstructed from 31 fungal genomes.</title>
        <authorList>
            <person name="Floudas D."/>
            <person name="Binder M."/>
            <person name="Riley R."/>
            <person name="Barry K."/>
            <person name="Blanchette R.A."/>
            <person name="Henrissat B."/>
            <person name="Martinez A.T."/>
            <person name="Otillar R."/>
            <person name="Spatafora J.W."/>
            <person name="Yadav J.S."/>
            <person name="Aerts A."/>
            <person name="Benoit I."/>
            <person name="Boyd A."/>
            <person name="Carlson A."/>
            <person name="Copeland A."/>
            <person name="Coutinho P.M."/>
            <person name="de Vries R.P."/>
            <person name="Ferreira P."/>
            <person name="Findley K."/>
            <person name="Foster B."/>
            <person name="Gaskell J."/>
            <person name="Glotzer D."/>
            <person name="Gorecki P."/>
            <person name="Heitman J."/>
            <person name="Hesse C."/>
            <person name="Hori C."/>
            <person name="Igarashi K."/>
            <person name="Jurgens J.A."/>
            <person name="Kallen N."/>
            <person name="Kersten P."/>
            <person name="Kohler A."/>
            <person name="Kuees U."/>
            <person name="Kumar T.K.A."/>
            <person name="Kuo A."/>
            <person name="LaButti K."/>
            <person name="Larrondo L.F."/>
            <person name="Lindquist E."/>
            <person name="Ling A."/>
            <person name="Lombard V."/>
            <person name="Lucas S."/>
            <person name="Lundell T."/>
            <person name="Martin R."/>
            <person name="McLaughlin D.J."/>
            <person name="Morgenstern I."/>
            <person name="Morin E."/>
            <person name="Murat C."/>
            <person name="Nagy L.G."/>
            <person name="Nolan M."/>
            <person name="Ohm R.A."/>
            <person name="Patyshakuliyeva A."/>
            <person name="Rokas A."/>
            <person name="Ruiz-Duenas F.J."/>
            <person name="Sabat G."/>
            <person name="Salamov A."/>
            <person name="Samejima M."/>
            <person name="Schmutz J."/>
            <person name="Slot J.C."/>
            <person name="St John F."/>
            <person name="Stenlid J."/>
            <person name="Sun H."/>
            <person name="Sun S."/>
            <person name="Syed K."/>
            <person name="Tsang A."/>
            <person name="Wiebenga A."/>
            <person name="Young D."/>
            <person name="Pisabarro A."/>
            <person name="Eastwood D.C."/>
            <person name="Martin F."/>
            <person name="Cullen D."/>
            <person name="Grigoriev I.V."/>
            <person name="Hibbett D.S."/>
        </authorList>
    </citation>
    <scope>NUCLEOTIDE SEQUENCE [LARGE SCALE GENOMIC DNA]</scope>
    <source>
        <strain evidence="12 13">ATCC 11539</strain>
    </source>
</reference>
<feature type="compositionally biased region" description="Basic and acidic residues" evidence="9">
    <location>
        <begin position="1"/>
        <end position="16"/>
    </location>
</feature>
<dbReference type="OrthoDB" id="2186770at2759"/>
<evidence type="ECO:0000256" key="1">
    <source>
        <dbReference type="ARBA" id="ARBA00004123"/>
    </source>
</evidence>
<keyword evidence="8" id="KW-0539">Nucleus</keyword>
<dbReference type="GO" id="GO:0010521">
    <property type="term" value="F:telomerase inhibitor activity"/>
    <property type="evidence" value="ECO:0007669"/>
    <property type="project" value="TreeGrafter"/>
</dbReference>
<dbReference type="GO" id="GO:0016233">
    <property type="term" value="P:telomere capping"/>
    <property type="evidence" value="ECO:0007669"/>
    <property type="project" value="TreeGrafter"/>
</dbReference>
<evidence type="ECO:0000256" key="7">
    <source>
        <dbReference type="ARBA" id="ARBA00023125"/>
    </source>
</evidence>
<dbReference type="OMA" id="CVITRCT"/>
<keyword evidence="13" id="KW-1185">Reference proteome</keyword>
<evidence type="ECO:0000256" key="5">
    <source>
        <dbReference type="ARBA" id="ARBA00022454"/>
    </source>
</evidence>
<protein>
    <recommendedName>
        <fullName evidence="4">Protection of telomeres protein 1</fullName>
    </recommendedName>
</protein>
<dbReference type="InterPro" id="IPR028389">
    <property type="entry name" value="POT1"/>
</dbReference>
<dbReference type="GO" id="GO:0098505">
    <property type="term" value="F:G-rich strand telomeric DNA binding"/>
    <property type="evidence" value="ECO:0007669"/>
    <property type="project" value="TreeGrafter"/>
</dbReference>
<evidence type="ECO:0000256" key="3">
    <source>
        <dbReference type="ARBA" id="ARBA00008442"/>
    </source>
</evidence>
<dbReference type="eggNOG" id="ENOG502SIDM">
    <property type="taxonomic scope" value="Eukaryota"/>
</dbReference>
<dbReference type="PANTHER" id="PTHR14513:SF0">
    <property type="entry name" value="PROTECTION OF TELOMERES PROTEIN 1"/>
    <property type="match status" value="1"/>
</dbReference>
<name>S7RT62_GLOTA</name>
<feature type="compositionally biased region" description="Basic and acidic residues" evidence="9">
    <location>
        <begin position="287"/>
        <end position="302"/>
    </location>
</feature>
<dbReference type="HOGENOM" id="CLU_009829_0_0_1"/>
<dbReference type="GO" id="GO:0032210">
    <property type="term" value="P:regulation of telomere maintenance via telomerase"/>
    <property type="evidence" value="ECO:0007669"/>
    <property type="project" value="TreeGrafter"/>
</dbReference>
<evidence type="ECO:0000256" key="8">
    <source>
        <dbReference type="ARBA" id="ARBA00023242"/>
    </source>
</evidence>
<feature type="domain" description="Protection of telomeres protein 1 ssDNA-binding" evidence="11">
    <location>
        <begin position="588"/>
        <end position="716"/>
    </location>
</feature>
<feature type="region of interest" description="Disordered" evidence="9">
    <location>
        <begin position="177"/>
        <end position="196"/>
    </location>
</feature>
<dbReference type="KEGG" id="gtr:GLOTRDRAFT_119853"/>
<dbReference type="EMBL" id="KB469298">
    <property type="protein sequence ID" value="EPQ57875.1"/>
    <property type="molecule type" value="Genomic_DNA"/>
</dbReference>
<evidence type="ECO:0000313" key="12">
    <source>
        <dbReference type="EMBL" id="EPQ57875.1"/>
    </source>
</evidence>
<evidence type="ECO:0000313" key="13">
    <source>
        <dbReference type="Proteomes" id="UP000030669"/>
    </source>
</evidence>
<dbReference type="GO" id="GO:0000783">
    <property type="term" value="C:nuclear telomere cap complex"/>
    <property type="evidence" value="ECO:0007669"/>
    <property type="project" value="TreeGrafter"/>
</dbReference>
<comment type="subcellular location">
    <subcellularLocation>
        <location evidence="2">Chromosome</location>
        <location evidence="2">Telomere</location>
    </subcellularLocation>
    <subcellularLocation>
        <location evidence="1">Nucleus</location>
    </subcellularLocation>
</comment>
<dbReference type="Gene3D" id="2.40.50.140">
    <property type="entry name" value="Nucleic acid-binding proteins"/>
    <property type="match status" value="3"/>
</dbReference>
<dbReference type="InterPro" id="IPR011564">
    <property type="entry name" value="Telomer_end-bd_POT1/Cdc13"/>
</dbReference>
<dbReference type="InterPro" id="IPR032042">
    <property type="entry name" value="POT1PC"/>
</dbReference>
<evidence type="ECO:0000256" key="9">
    <source>
        <dbReference type="SAM" id="MobiDB-lite"/>
    </source>
</evidence>